<sequence length="129" mass="14657">MIALTPAHYLIGKPLTTLPESDISSVPANRLSTWQHITKVRQDFSARWNLEYLNEFQKRYKWTKDGTELEVGTVVLIKDKNQPCSQWALEKITKLHPGENGIARTVTVKTSTGELKRTAKLLCPLPIDQ</sequence>
<dbReference type="InterPro" id="IPR040676">
    <property type="entry name" value="DUF5641"/>
</dbReference>
<evidence type="ECO:0000259" key="1">
    <source>
        <dbReference type="Pfam" id="PF18701"/>
    </source>
</evidence>
<protein>
    <recommendedName>
        <fullName evidence="1">DUF5641 domain-containing protein</fullName>
    </recommendedName>
</protein>
<dbReference type="EMBL" id="LBMM01004733">
    <property type="protein sequence ID" value="KMQ92124.1"/>
    <property type="molecule type" value="Genomic_DNA"/>
</dbReference>
<evidence type="ECO:0000313" key="3">
    <source>
        <dbReference type="Proteomes" id="UP000036403"/>
    </source>
</evidence>
<name>A0A0J7KPG1_LASNI</name>
<dbReference type="AlphaFoldDB" id="A0A0J7KPG1"/>
<evidence type="ECO:0000313" key="2">
    <source>
        <dbReference type="EMBL" id="KMQ92124.1"/>
    </source>
</evidence>
<reference evidence="2 3" key="1">
    <citation type="submission" date="2015-04" db="EMBL/GenBank/DDBJ databases">
        <title>Lasius niger genome sequencing.</title>
        <authorList>
            <person name="Konorov E.A."/>
            <person name="Nikitin M.A."/>
            <person name="Kirill M.V."/>
            <person name="Chang P."/>
        </authorList>
    </citation>
    <scope>NUCLEOTIDE SEQUENCE [LARGE SCALE GENOMIC DNA]</scope>
    <source>
        <tissue evidence="2">Whole</tissue>
    </source>
</reference>
<dbReference type="PaxDb" id="67767-A0A0J7KPG1"/>
<dbReference type="PANTHER" id="PTHR47331">
    <property type="entry name" value="PHD-TYPE DOMAIN-CONTAINING PROTEIN"/>
    <property type="match status" value="1"/>
</dbReference>
<comment type="caution">
    <text evidence="2">The sequence shown here is derived from an EMBL/GenBank/DDBJ whole genome shotgun (WGS) entry which is preliminary data.</text>
</comment>
<dbReference type="OrthoDB" id="6432478at2759"/>
<dbReference type="Proteomes" id="UP000036403">
    <property type="component" value="Unassembled WGS sequence"/>
</dbReference>
<dbReference type="STRING" id="67767.A0A0J7KPG1"/>
<organism evidence="2 3">
    <name type="scientific">Lasius niger</name>
    <name type="common">Black garden ant</name>
    <dbReference type="NCBI Taxonomy" id="67767"/>
    <lineage>
        <taxon>Eukaryota</taxon>
        <taxon>Metazoa</taxon>
        <taxon>Ecdysozoa</taxon>
        <taxon>Arthropoda</taxon>
        <taxon>Hexapoda</taxon>
        <taxon>Insecta</taxon>
        <taxon>Pterygota</taxon>
        <taxon>Neoptera</taxon>
        <taxon>Endopterygota</taxon>
        <taxon>Hymenoptera</taxon>
        <taxon>Apocrita</taxon>
        <taxon>Aculeata</taxon>
        <taxon>Formicoidea</taxon>
        <taxon>Formicidae</taxon>
        <taxon>Formicinae</taxon>
        <taxon>Lasius</taxon>
        <taxon>Lasius</taxon>
    </lineage>
</organism>
<accession>A0A0J7KPG1</accession>
<feature type="domain" description="DUF5641" evidence="1">
    <location>
        <begin position="32"/>
        <end position="125"/>
    </location>
</feature>
<dbReference type="Pfam" id="PF18701">
    <property type="entry name" value="DUF5641"/>
    <property type="match status" value="1"/>
</dbReference>
<proteinExistence type="predicted"/>
<gene>
    <name evidence="2" type="ORF">RF55_7931</name>
</gene>
<keyword evidence="3" id="KW-1185">Reference proteome</keyword>